<organism evidence="2 3">
    <name type="scientific">Thermophilibacter provencensis</name>
    <dbReference type="NCBI Taxonomy" id="1852386"/>
    <lineage>
        <taxon>Bacteria</taxon>
        <taxon>Bacillati</taxon>
        <taxon>Actinomycetota</taxon>
        <taxon>Coriobacteriia</taxon>
        <taxon>Coriobacteriales</taxon>
        <taxon>Atopobiaceae</taxon>
        <taxon>Thermophilibacter</taxon>
    </lineage>
</organism>
<dbReference type="InterPro" id="IPR050834">
    <property type="entry name" value="Glycosyltransf_2"/>
</dbReference>
<reference evidence="2" key="2">
    <citation type="submission" date="2023-06" db="EMBL/GenBank/DDBJ databases">
        <authorList>
            <person name="Zeman M."/>
            <person name="Kubasova T."/>
            <person name="Jahodarova E."/>
            <person name="Nykrynova M."/>
            <person name="Rychlik I."/>
        </authorList>
    </citation>
    <scope>NUCLEOTIDE SEQUENCE</scope>
    <source>
        <strain evidence="2">153_Feed</strain>
    </source>
</reference>
<dbReference type="Gene3D" id="3.90.550.10">
    <property type="entry name" value="Spore Coat Polysaccharide Biosynthesis Protein SpsA, Chain A"/>
    <property type="match status" value="1"/>
</dbReference>
<dbReference type="EC" id="2.4.-.-" evidence="2"/>
<gene>
    <name evidence="2" type="ORF">QUW25_02005</name>
</gene>
<dbReference type="EMBL" id="JAUDEA010000002">
    <property type="protein sequence ID" value="MDM8270465.1"/>
    <property type="molecule type" value="Genomic_DNA"/>
</dbReference>
<dbReference type="CDD" id="cd00761">
    <property type="entry name" value="Glyco_tranf_GTA_type"/>
    <property type="match status" value="1"/>
</dbReference>
<dbReference type="InterPro" id="IPR001173">
    <property type="entry name" value="Glyco_trans_2-like"/>
</dbReference>
<accession>A0ABT7V1H2</accession>
<dbReference type="RefSeq" id="WP_289510564.1">
    <property type="nucleotide sequence ID" value="NZ_JAUDEA010000002.1"/>
</dbReference>
<protein>
    <submittedName>
        <fullName evidence="2">Glycosyltransferase family A protein</fullName>
        <ecNumber evidence="2">2.4.-.-</ecNumber>
    </submittedName>
</protein>
<evidence type="ECO:0000313" key="2">
    <source>
        <dbReference type="EMBL" id="MDM8270465.1"/>
    </source>
</evidence>
<dbReference type="InterPro" id="IPR029044">
    <property type="entry name" value="Nucleotide-diphossugar_trans"/>
</dbReference>
<dbReference type="PANTHER" id="PTHR43685">
    <property type="entry name" value="GLYCOSYLTRANSFERASE"/>
    <property type="match status" value="1"/>
</dbReference>
<dbReference type="GO" id="GO:0016757">
    <property type="term" value="F:glycosyltransferase activity"/>
    <property type="evidence" value="ECO:0007669"/>
    <property type="project" value="UniProtKB-KW"/>
</dbReference>
<keyword evidence="2" id="KW-0328">Glycosyltransferase</keyword>
<evidence type="ECO:0000313" key="3">
    <source>
        <dbReference type="Proteomes" id="UP001529256"/>
    </source>
</evidence>
<evidence type="ECO:0000259" key="1">
    <source>
        <dbReference type="Pfam" id="PF00535"/>
    </source>
</evidence>
<comment type="caution">
    <text evidence="2">The sequence shown here is derived from an EMBL/GenBank/DDBJ whole genome shotgun (WGS) entry which is preliminary data.</text>
</comment>
<dbReference type="PANTHER" id="PTHR43685:SF2">
    <property type="entry name" value="GLYCOSYLTRANSFERASE 2-LIKE DOMAIN-CONTAINING PROTEIN"/>
    <property type="match status" value="1"/>
</dbReference>
<feature type="domain" description="Glycosyltransferase 2-like" evidence="1">
    <location>
        <begin position="5"/>
        <end position="122"/>
    </location>
</feature>
<dbReference type="Pfam" id="PF00535">
    <property type="entry name" value="Glycos_transf_2"/>
    <property type="match status" value="1"/>
</dbReference>
<name>A0ABT7V1H2_9ACTN</name>
<dbReference type="SUPFAM" id="SSF53448">
    <property type="entry name" value="Nucleotide-diphospho-sugar transferases"/>
    <property type="match status" value="1"/>
</dbReference>
<reference evidence="2" key="1">
    <citation type="submission" date="2023-06" db="EMBL/GenBank/DDBJ databases">
        <title>Identification and characterization of horizontal gene transfer across gut microbiota members of farm animals based on homology search.</title>
        <authorList>
            <person name="Schwarzerova J."/>
            <person name="Nykrynova M."/>
            <person name="Jureckova K."/>
            <person name="Cejkova D."/>
            <person name="Rychlik I."/>
        </authorList>
    </citation>
    <scope>NUCLEOTIDE SEQUENCE</scope>
    <source>
        <strain evidence="2">153_Feed</strain>
    </source>
</reference>
<sequence length="394" mass="43323">MPRFSVVVPAFNGAAHIAECLESVLSQGVDDLEVIVADDRSSDETPTLVRALAERDSRVRLVERAENGGTLRARRDGVLASTGDYVLLVDQDDALAPGALEEIEAALTDHDPDILHFGVSVIAENAAAEGAAAGMTGFLTPPPRRLEGEKILQTQFSGDRGFDWHVHHKVYRGEIARSAWAATHDVRLTLSDDLYASFLLCSMATTYVAVPDAPWYEYHLGRGETFGARQTVEDVLATSERDHAALTLIEDFACSGAVVRDDWPARVADVRDRLIEHVMNELHDGLSAEGQRAAIDGVLSLWPADAVAGELYRFVRDRAYALFDARTCPKSSDELHRLLADARRADELVSGPVSPRYAIMKEAAERHLGDLENLKDERSVRGVVRHLLARLRTR</sequence>
<keyword evidence="2" id="KW-0808">Transferase</keyword>
<keyword evidence="3" id="KW-1185">Reference proteome</keyword>
<proteinExistence type="predicted"/>
<dbReference type="Proteomes" id="UP001529256">
    <property type="component" value="Unassembled WGS sequence"/>
</dbReference>